<name>A0ACC1WUD3_MELAZ</name>
<organism evidence="1 2">
    <name type="scientific">Melia azedarach</name>
    <name type="common">Chinaberry tree</name>
    <dbReference type="NCBI Taxonomy" id="155640"/>
    <lineage>
        <taxon>Eukaryota</taxon>
        <taxon>Viridiplantae</taxon>
        <taxon>Streptophyta</taxon>
        <taxon>Embryophyta</taxon>
        <taxon>Tracheophyta</taxon>
        <taxon>Spermatophyta</taxon>
        <taxon>Magnoliopsida</taxon>
        <taxon>eudicotyledons</taxon>
        <taxon>Gunneridae</taxon>
        <taxon>Pentapetalae</taxon>
        <taxon>rosids</taxon>
        <taxon>malvids</taxon>
        <taxon>Sapindales</taxon>
        <taxon>Meliaceae</taxon>
        <taxon>Melia</taxon>
    </lineage>
</organism>
<accession>A0ACC1WUD3</accession>
<dbReference type="Proteomes" id="UP001164539">
    <property type="component" value="Chromosome 13"/>
</dbReference>
<gene>
    <name evidence="1" type="ORF">OWV82_022798</name>
</gene>
<evidence type="ECO:0000313" key="2">
    <source>
        <dbReference type="Proteomes" id="UP001164539"/>
    </source>
</evidence>
<comment type="caution">
    <text evidence="1">The sequence shown here is derived from an EMBL/GenBank/DDBJ whole genome shotgun (WGS) entry which is preliminary data.</text>
</comment>
<keyword evidence="2" id="KW-1185">Reference proteome</keyword>
<sequence>MKSHRVVAQEKYVRNREDPFFDGILRSDDATRKPAPSSAFKGSAKSEKISRSASDSSHSGHKKLYLDVSEKSLDSKLEDSVSDVMLEPIGQSSPGTWSKIAKTTSFSFASNQSDSSFDMGDLHNSRKELSAETFKAFEEYGTLDLMRSTFLKSYSMSRTKPNLSKIPLPQSAASFYNGFSPLMEIVESCESIIKLNSYLKARKDEVSAGVPGKFLHAILGQDVCGVGSLASTIMYAFYLNLTQENELFCTVPVINMKRADLNTHAELKWLLDSCQIDESLLVFIDEIDLSYYDLFGSLKLVLINGHKLPTKQEALKEAVVEIFNCRKGEMVYPWVETVTVEQDCSCCTVVAEKFATTSPGILAGQGFSRILLAGILLDTGNLTNVHCTFKDKYMATLLINGAGRFGCSGLYQIMRYLMHDVSNLKVVDILRKDFKKWTRVGKQENVASRSMVSHVGMSSIGMSIQQLLAHEDASTQEIKYFQQMEKVRLLMVVSGYYDSEKNFKREILVSAESLELMKDLLSFFNSNASQLPLKVLHQPGLKDEMRAFEIDKVTSRKTVELLLEEFGGTSKARGISFLRD</sequence>
<proteinExistence type="predicted"/>
<dbReference type="EMBL" id="CM051406">
    <property type="protein sequence ID" value="KAJ4702805.1"/>
    <property type="molecule type" value="Genomic_DNA"/>
</dbReference>
<protein>
    <submittedName>
        <fullName evidence="1">Protein prune like</fullName>
    </submittedName>
</protein>
<evidence type="ECO:0000313" key="1">
    <source>
        <dbReference type="EMBL" id="KAJ4702805.1"/>
    </source>
</evidence>
<reference evidence="1 2" key="1">
    <citation type="journal article" date="2023" name="Science">
        <title>Complex scaffold remodeling in plant triterpene biosynthesis.</title>
        <authorList>
            <person name="De La Pena R."/>
            <person name="Hodgson H."/>
            <person name="Liu J.C."/>
            <person name="Stephenson M.J."/>
            <person name="Martin A.C."/>
            <person name="Owen C."/>
            <person name="Harkess A."/>
            <person name="Leebens-Mack J."/>
            <person name="Jimenez L.E."/>
            <person name="Osbourn A."/>
            <person name="Sattely E.S."/>
        </authorList>
    </citation>
    <scope>NUCLEOTIDE SEQUENCE [LARGE SCALE GENOMIC DNA]</scope>
    <source>
        <strain evidence="2">cv. JPN11</strain>
        <tissue evidence="1">Leaf</tissue>
    </source>
</reference>